<dbReference type="AlphaFoldDB" id="A0A9Q3L046"/>
<dbReference type="OrthoDB" id="4369127at2759"/>
<evidence type="ECO:0000313" key="2">
    <source>
        <dbReference type="Proteomes" id="UP000765509"/>
    </source>
</evidence>
<proteinExistence type="predicted"/>
<reference evidence="1" key="1">
    <citation type="submission" date="2021-03" db="EMBL/GenBank/DDBJ databases">
        <title>Draft genome sequence of rust myrtle Austropuccinia psidii MF-1, a brazilian biotype.</title>
        <authorList>
            <person name="Quecine M.C."/>
            <person name="Pachon D.M.R."/>
            <person name="Bonatelli M.L."/>
            <person name="Correr F.H."/>
            <person name="Franceschini L.M."/>
            <person name="Leite T.F."/>
            <person name="Margarido G.R.A."/>
            <person name="Almeida C.A."/>
            <person name="Ferrarezi J.A."/>
            <person name="Labate C.A."/>
        </authorList>
    </citation>
    <scope>NUCLEOTIDE SEQUENCE</scope>
    <source>
        <strain evidence="1">MF-1</strain>
    </source>
</reference>
<dbReference type="EMBL" id="AVOT02131556">
    <property type="protein sequence ID" value="MBW0588700.1"/>
    <property type="molecule type" value="Genomic_DNA"/>
</dbReference>
<comment type="caution">
    <text evidence="1">The sequence shown here is derived from an EMBL/GenBank/DDBJ whole genome shotgun (WGS) entry which is preliminary data.</text>
</comment>
<accession>A0A9Q3L046</accession>
<organism evidence="1 2">
    <name type="scientific">Austropuccinia psidii MF-1</name>
    <dbReference type="NCBI Taxonomy" id="1389203"/>
    <lineage>
        <taxon>Eukaryota</taxon>
        <taxon>Fungi</taxon>
        <taxon>Dikarya</taxon>
        <taxon>Basidiomycota</taxon>
        <taxon>Pucciniomycotina</taxon>
        <taxon>Pucciniomycetes</taxon>
        <taxon>Pucciniales</taxon>
        <taxon>Sphaerophragmiaceae</taxon>
        <taxon>Austropuccinia</taxon>
    </lineage>
</organism>
<gene>
    <name evidence="1" type="ORF">O181_128415</name>
</gene>
<dbReference type="Proteomes" id="UP000765509">
    <property type="component" value="Unassembled WGS sequence"/>
</dbReference>
<protein>
    <submittedName>
        <fullName evidence="1">Uncharacterized protein</fullName>
    </submittedName>
</protein>
<evidence type="ECO:0000313" key="1">
    <source>
        <dbReference type="EMBL" id="MBW0588700.1"/>
    </source>
</evidence>
<sequence length="125" mass="14015">MEIDSRKNFRFSECAPGNGTLVSGDNRSEGTEAPILGNVPQKCIMGSSMQWRRHILNINSVAYCCNSFNRNAGPRTGIPVREEHTSALTVVDRDHISMILKECHDCPYMGHMSKDRTKERVESTS</sequence>
<keyword evidence="2" id="KW-1185">Reference proteome</keyword>
<name>A0A9Q3L046_9BASI</name>